<organism evidence="3">
    <name type="scientific">Echinostoma caproni</name>
    <dbReference type="NCBI Taxonomy" id="27848"/>
    <lineage>
        <taxon>Eukaryota</taxon>
        <taxon>Metazoa</taxon>
        <taxon>Spiralia</taxon>
        <taxon>Lophotrochozoa</taxon>
        <taxon>Platyhelminthes</taxon>
        <taxon>Trematoda</taxon>
        <taxon>Digenea</taxon>
        <taxon>Plagiorchiida</taxon>
        <taxon>Echinostomata</taxon>
        <taxon>Echinostomatoidea</taxon>
        <taxon>Echinostomatidae</taxon>
        <taxon>Echinostoma</taxon>
    </lineage>
</organism>
<name>A0A183BH21_9TREM</name>
<reference evidence="1 2" key="2">
    <citation type="submission" date="2018-11" db="EMBL/GenBank/DDBJ databases">
        <authorList>
            <consortium name="Pathogen Informatics"/>
        </authorList>
    </citation>
    <scope>NUCLEOTIDE SEQUENCE [LARGE SCALE GENOMIC DNA]</scope>
    <source>
        <strain evidence="1 2">Egypt</strain>
    </source>
</reference>
<evidence type="ECO:0000313" key="1">
    <source>
        <dbReference type="EMBL" id="VDP96491.1"/>
    </source>
</evidence>
<dbReference type="PANTHER" id="PTHR33327:SF3">
    <property type="entry name" value="RNA-DIRECTED DNA POLYMERASE"/>
    <property type="match status" value="1"/>
</dbReference>
<gene>
    <name evidence="1" type="ORF">ECPE_LOCUS18506</name>
</gene>
<proteinExistence type="predicted"/>
<accession>A0A183BH21</accession>
<dbReference type="OrthoDB" id="6433758at2759"/>
<protein>
    <submittedName>
        <fullName evidence="3">DUF4158 domain-containing protein</fullName>
    </submittedName>
</protein>
<sequence length="95" mass="11397">MPENDPYTQLKEAFITCTIVWDERRLDELFGDLKIGNRTLSQLLRHMRQLLRPRVLDRAFLSQLWLERLPPRIREVFVVSGSRLITIYTQQDITR</sequence>
<reference evidence="3" key="1">
    <citation type="submission" date="2016-06" db="UniProtKB">
        <authorList>
            <consortium name="WormBaseParasite"/>
        </authorList>
    </citation>
    <scope>IDENTIFICATION</scope>
</reference>
<dbReference type="PANTHER" id="PTHR33327">
    <property type="entry name" value="ENDONUCLEASE"/>
    <property type="match status" value="1"/>
</dbReference>
<dbReference type="Proteomes" id="UP000272942">
    <property type="component" value="Unassembled WGS sequence"/>
</dbReference>
<dbReference type="WBParaSite" id="ECPE_0001855601-mRNA-1">
    <property type="protein sequence ID" value="ECPE_0001855601-mRNA-1"/>
    <property type="gene ID" value="ECPE_0001855601"/>
</dbReference>
<dbReference type="EMBL" id="UZAN01079775">
    <property type="protein sequence ID" value="VDP96491.1"/>
    <property type="molecule type" value="Genomic_DNA"/>
</dbReference>
<evidence type="ECO:0000313" key="3">
    <source>
        <dbReference type="WBParaSite" id="ECPE_0001855601-mRNA-1"/>
    </source>
</evidence>
<keyword evidence="2" id="KW-1185">Reference proteome</keyword>
<dbReference type="AlphaFoldDB" id="A0A183BH21"/>
<evidence type="ECO:0000313" key="2">
    <source>
        <dbReference type="Proteomes" id="UP000272942"/>
    </source>
</evidence>